<dbReference type="Proteomes" id="UP000315647">
    <property type="component" value="Chromosome"/>
</dbReference>
<protein>
    <recommendedName>
        <fullName evidence="2">histidine kinase</fullName>
        <ecNumber evidence="2">2.7.13.3</ecNumber>
    </recommendedName>
</protein>
<dbReference type="EMBL" id="CP037421">
    <property type="protein sequence ID" value="QDT26609.1"/>
    <property type="molecule type" value="Genomic_DNA"/>
</dbReference>
<sequence length="794" mass="88883">MNSTISSDKVTLDVKIAAEFLGKMSQLSRAENRATAEQTLFALLRVIGFNSARLYYLDDRGQLVGARTSGLSKEKRNAFENTPAKIPKEGTRSSTGISASYLAVKHNIPLLVKVSPEHANDLEIKDDRQGIPAVHIQKAPLQDVLGRPHAYQWLDVPLTSEGSVFGKLSLDKQGGKQPITCREFNLIRLLLHPLSDALSASGWFGSTALPHSLIDDFWAKFSKIHSFDELATLITDYVRASFNARNCSLFFAQHPIFSPEIMPNQPDQLVLWSTTFERLKSRCKKDFYLHGQGLTGAAWDSGDSLFVPNINDDGRWARHLNDSQTHIAFVAALIPPGAAELDGVIRIPEGRQHKLLNIDARMLSRFASSVITPAIDSILGNERLRILESLESFFREYLQSRKRTNTHGSENTIWKYAIEAAKHIFDKLADKCIILYSIQGTDIWIEQVAGGLELTKKHRVGGKLPRSYASAVGRMLANKKPILLTNVSEARKQYAYTSVVKGVRSAIVVPLQDDDTLFGAIAMTSNRHDLLATRELEALSLLADQCSELRQLEGIVSKAEKDALAQALEATAYQVKNPALQVRTYGRAVSRDIEKGRQPDQKKLRKLVASIRHIWMSVDRVLYAVENMEPFLDRKLLCIEDLCLGVNEVIDDFAKSYYGKKLLKVQYLRRLPSQSKCNVDREIFETAVLCIAENAMKAVRRKGLVKVSCTYSKINHALRIKIFNDTIGVPGKIQDRIFEPRFHHNFERGKEVVRGAGYGLFVAKKIVEAHQGNITVQSDQNTYAAFTISIPCKE</sequence>
<evidence type="ECO:0000259" key="3">
    <source>
        <dbReference type="PROSITE" id="PS50109"/>
    </source>
</evidence>
<comment type="catalytic activity">
    <reaction evidence="1">
        <text>ATP + protein L-histidine = ADP + protein N-phospho-L-histidine.</text>
        <dbReference type="EC" id="2.7.13.3"/>
    </reaction>
</comment>
<dbReference type="PANTHER" id="PTHR45569:SF1">
    <property type="entry name" value="SENSOR PROTEIN KDPD"/>
    <property type="match status" value="1"/>
</dbReference>
<keyword evidence="5" id="KW-1185">Reference proteome</keyword>
<evidence type="ECO:0000256" key="1">
    <source>
        <dbReference type="ARBA" id="ARBA00000085"/>
    </source>
</evidence>
<organism evidence="4 5">
    <name type="scientific">Gimesia panareensis</name>
    <dbReference type="NCBI Taxonomy" id="2527978"/>
    <lineage>
        <taxon>Bacteria</taxon>
        <taxon>Pseudomonadati</taxon>
        <taxon>Planctomycetota</taxon>
        <taxon>Planctomycetia</taxon>
        <taxon>Planctomycetales</taxon>
        <taxon>Planctomycetaceae</taxon>
        <taxon>Gimesia</taxon>
    </lineage>
</organism>
<dbReference type="InterPro" id="IPR004358">
    <property type="entry name" value="Sig_transdc_His_kin-like_C"/>
</dbReference>
<dbReference type="SUPFAM" id="SSF55874">
    <property type="entry name" value="ATPase domain of HSP90 chaperone/DNA topoisomerase II/histidine kinase"/>
    <property type="match status" value="1"/>
</dbReference>
<dbReference type="Gene3D" id="3.30.565.10">
    <property type="entry name" value="Histidine kinase-like ATPase, C-terminal domain"/>
    <property type="match status" value="1"/>
</dbReference>
<dbReference type="Gene3D" id="3.30.450.40">
    <property type="match status" value="2"/>
</dbReference>
<reference evidence="4 5" key="1">
    <citation type="submission" date="2019-03" db="EMBL/GenBank/DDBJ databases">
        <title>Deep-cultivation of Planctomycetes and their phenomic and genomic characterization uncovers novel biology.</title>
        <authorList>
            <person name="Wiegand S."/>
            <person name="Jogler M."/>
            <person name="Boedeker C."/>
            <person name="Pinto D."/>
            <person name="Vollmers J."/>
            <person name="Rivas-Marin E."/>
            <person name="Kohn T."/>
            <person name="Peeters S.H."/>
            <person name="Heuer A."/>
            <person name="Rast P."/>
            <person name="Oberbeckmann S."/>
            <person name="Bunk B."/>
            <person name="Jeske O."/>
            <person name="Meyerdierks A."/>
            <person name="Storesund J.E."/>
            <person name="Kallscheuer N."/>
            <person name="Luecker S."/>
            <person name="Lage O.M."/>
            <person name="Pohl T."/>
            <person name="Merkel B.J."/>
            <person name="Hornburger P."/>
            <person name="Mueller R.-W."/>
            <person name="Bruemmer F."/>
            <person name="Labrenz M."/>
            <person name="Spormann A.M."/>
            <person name="Op den Camp H."/>
            <person name="Overmann J."/>
            <person name="Amann R."/>
            <person name="Jetten M.S.M."/>
            <person name="Mascher T."/>
            <person name="Medema M.H."/>
            <person name="Devos D.P."/>
            <person name="Kaster A.-K."/>
            <person name="Ovreas L."/>
            <person name="Rohde M."/>
            <person name="Galperin M.Y."/>
            <person name="Jogler C."/>
        </authorList>
    </citation>
    <scope>NUCLEOTIDE SEQUENCE [LARGE SCALE GENOMIC DNA]</scope>
    <source>
        <strain evidence="4 5">Enr10</strain>
    </source>
</reference>
<dbReference type="SUPFAM" id="SSF55781">
    <property type="entry name" value="GAF domain-like"/>
    <property type="match status" value="3"/>
</dbReference>
<name>A0A517Q4S8_9PLAN</name>
<dbReference type="AlphaFoldDB" id="A0A517Q4S8"/>
<gene>
    <name evidence="4" type="primary">todS</name>
    <name evidence="4" type="ORF">Enr10x_19130</name>
</gene>
<dbReference type="PRINTS" id="PR00344">
    <property type="entry name" value="BCTRLSENSOR"/>
</dbReference>
<dbReference type="InterPro" id="IPR003594">
    <property type="entry name" value="HATPase_dom"/>
</dbReference>
<keyword evidence="4" id="KW-0808">Transferase</keyword>
<dbReference type="GO" id="GO:0000155">
    <property type="term" value="F:phosphorelay sensor kinase activity"/>
    <property type="evidence" value="ECO:0007669"/>
    <property type="project" value="TreeGrafter"/>
</dbReference>
<evidence type="ECO:0000313" key="5">
    <source>
        <dbReference type="Proteomes" id="UP000315647"/>
    </source>
</evidence>
<dbReference type="Pfam" id="PF02518">
    <property type="entry name" value="HATPase_c"/>
    <property type="match status" value="1"/>
</dbReference>
<accession>A0A517Q4S8</accession>
<dbReference type="PANTHER" id="PTHR45569">
    <property type="entry name" value="SENSOR PROTEIN KDPD"/>
    <property type="match status" value="1"/>
</dbReference>
<dbReference type="InterPro" id="IPR003018">
    <property type="entry name" value="GAF"/>
</dbReference>
<feature type="domain" description="Histidine kinase" evidence="3">
    <location>
        <begin position="570"/>
        <end position="794"/>
    </location>
</feature>
<dbReference type="InterPro" id="IPR052023">
    <property type="entry name" value="Histidine_kinase_KdpD"/>
</dbReference>
<dbReference type="RefSeq" id="WP_145448844.1">
    <property type="nucleotide sequence ID" value="NZ_CP037421.1"/>
</dbReference>
<evidence type="ECO:0000313" key="4">
    <source>
        <dbReference type="EMBL" id="QDT26609.1"/>
    </source>
</evidence>
<dbReference type="PROSITE" id="PS50109">
    <property type="entry name" value="HIS_KIN"/>
    <property type="match status" value="1"/>
</dbReference>
<dbReference type="GO" id="GO:0005886">
    <property type="term" value="C:plasma membrane"/>
    <property type="evidence" value="ECO:0007669"/>
    <property type="project" value="TreeGrafter"/>
</dbReference>
<dbReference type="Pfam" id="PF13185">
    <property type="entry name" value="GAF_2"/>
    <property type="match status" value="1"/>
</dbReference>
<evidence type="ECO:0000256" key="2">
    <source>
        <dbReference type="ARBA" id="ARBA00012438"/>
    </source>
</evidence>
<proteinExistence type="predicted"/>
<dbReference type="EC" id="2.7.13.3" evidence="2"/>
<keyword evidence="4" id="KW-0418">Kinase</keyword>
<dbReference type="InterPro" id="IPR036890">
    <property type="entry name" value="HATPase_C_sf"/>
</dbReference>
<dbReference type="InterPro" id="IPR005467">
    <property type="entry name" value="His_kinase_dom"/>
</dbReference>
<dbReference type="InterPro" id="IPR029016">
    <property type="entry name" value="GAF-like_dom_sf"/>
</dbReference>
<dbReference type="SMART" id="SM00387">
    <property type="entry name" value="HATPase_c"/>
    <property type="match status" value="1"/>
</dbReference>